<keyword evidence="9" id="KW-1185">Reference proteome</keyword>
<keyword evidence="2 6" id="KW-0540">Nuclease</keyword>
<evidence type="ECO:0000256" key="1">
    <source>
        <dbReference type="ARBA" id="ARBA00022694"/>
    </source>
</evidence>
<dbReference type="GO" id="GO:0001682">
    <property type="term" value="P:tRNA 5'-leader removal"/>
    <property type="evidence" value="ECO:0007669"/>
    <property type="project" value="UniProtKB-UniRule"/>
</dbReference>
<accession>A0A238WEV2</accession>
<gene>
    <name evidence="6" type="primary">rnpA</name>
    <name evidence="8" type="ORF">SAMN06265376_101992</name>
</gene>
<evidence type="ECO:0000256" key="6">
    <source>
        <dbReference type="HAMAP-Rule" id="MF_00227"/>
    </source>
</evidence>
<dbReference type="EC" id="3.1.26.5" evidence="6 7"/>
<dbReference type="InterPro" id="IPR014721">
    <property type="entry name" value="Ribsml_uS5_D2-typ_fold_subgr"/>
</dbReference>
<dbReference type="GO" id="GO:0000049">
    <property type="term" value="F:tRNA binding"/>
    <property type="evidence" value="ECO:0007669"/>
    <property type="project" value="UniProtKB-UniRule"/>
</dbReference>
<keyword evidence="5 6" id="KW-0694">RNA-binding</keyword>
<dbReference type="Gene3D" id="3.30.230.10">
    <property type="match status" value="1"/>
</dbReference>
<sequence>MTQQLTFSKKEKLKSKKLIDALFVEGTSVKAFPLRVVFLETPLPYPDITIQTGVSVSKRNHKLAVTRNRIKRLMREAYRNHKHLVDTKGTTFALLIIYTGRDIVTYPEMERAMMKVLKRFNDATTTTHS</sequence>
<evidence type="ECO:0000256" key="3">
    <source>
        <dbReference type="ARBA" id="ARBA00022759"/>
    </source>
</evidence>
<dbReference type="Pfam" id="PF00825">
    <property type="entry name" value="Ribonuclease_P"/>
    <property type="match status" value="1"/>
</dbReference>
<keyword evidence="3 6" id="KW-0255">Endonuclease</keyword>
<dbReference type="Proteomes" id="UP000198379">
    <property type="component" value="Unassembled WGS sequence"/>
</dbReference>
<dbReference type="GO" id="GO:0042781">
    <property type="term" value="F:3'-tRNA processing endoribonuclease activity"/>
    <property type="evidence" value="ECO:0007669"/>
    <property type="project" value="TreeGrafter"/>
</dbReference>
<evidence type="ECO:0000313" key="9">
    <source>
        <dbReference type="Proteomes" id="UP000198379"/>
    </source>
</evidence>
<name>A0A238WEV2_9FLAO</name>
<organism evidence="8 9">
    <name type="scientific">Dokdonia pacifica</name>
    <dbReference type="NCBI Taxonomy" id="1627892"/>
    <lineage>
        <taxon>Bacteria</taxon>
        <taxon>Pseudomonadati</taxon>
        <taxon>Bacteroidota</taxon>
        <taxon>Flavobacteriia</taxon>
        <taxon>Flavobacteriales</taxon>
        <taxon>Flavobacteriaceae</taxon>
        <taxon>Dokdonia</taxon>
    </lineage>
</organism>
<dbReference type="InterPro" id="IPR020568">
    <property type="entry name" value="Ribosomal_Su5_D2-typ_SF"/>
</dbReference>
<dbReference type="PANTHER" id="PTHR33992:SF1">
    <property type="entry name" value="RIBONUCLEASE P PROTEIN COMPONENT"/>
    <property type="match status" value="1"/>
</dbReference>
<reference evidence="8 9" key="1">
    <citation type="submission" date="2017-06" db="EMBL/GenBank/DDBJ databases">
        <authorList>
            <person name="Kim H.J."/>
            <person name="Triplett B.A."/>
        </authorList>
    </citation>
    <scope>NUCLEOTIDE SEQUENCE [LARGE SCALE GENOMIC DNA]</scope>
    <source>
        <strain evidence="8 9">DSM 25597</strain>
    </source>
</reference>
<evidence type="ECO:0000256" key="5">
    <source>
        <dbReference type="ARBA" id="ARBA00022884"/>
    </source>
</evidence>
<comment type="subunit">
    <text evidence="6">Consists of a catalytic RNA component (M1 or rnpB) and a protein subunit.</text>
</comment>
<comment type="catalytic activity">
    <reaction evidence="6">
        <text>Endonucleolytic cleavage of RNA, removing 5'-extranucleotides from tRNA precursor.</text>
        <dbReference type="EC" id="3.1.26.5"/>
    </reaction>
</comment>
<dbReference type="EMBL" id="FZNY01000001">
    <property type="protein sequence ID" value="SNR44881.1"/>
    <property type="molecule type" value="Genomic_DNA"/>
</dbReference>
<dbReference type="GO" id="GO:0030677">
    <property type="term" value="C:ribonuclease P complex"/>
    <property type="evidence" value="ECO:0007669"/>
    <property type="project" value="TreeGrafter"/>
</dbReference>
<dbReference type="AlphaFoldDB" id="A0A238WEV2"/>
<comment type="function">
    <text evidence="6">RNaseP catalyzes the removal of the 5'-leader sequence from pre-tRNA to produce the mature 5'-terminus. It can also cleave other RNA substrates such as 4.5S RNA. The protein component plays an auxiliary but essential role in vivo by binding to the 5'-leader sequence and broadening the substrate specificity of the ribozyme.</text>
</comment>
<evidence type="ECO:0000256" key="2">
    <source>
        <dbReference type="ARBA" id="ARBA00022722"/>
    </source>
</evidence>
<dbReference type="PANTHER" id="PTHR33992">
    <property type="entry name" value="RIBONUCLEASE P PROTEIN COMPONENT"/>
    <property type="match status" value="1"/>
</dbReference>
<evidence type="ECO:0000313" key="8">
    <source>
        <dbReference type="EMBL" id="SNR44881.1"/>
    </source>
</evidence>
<keyword evidence="4 6" id="KW-0378">Hydrolase</keyword>
<dbReference type="RefSeq" id="WP_089370294.1">
    <property type="nucleotide sequence ID" value="NZ_BMEP01000003.1"/>
</dbReference>
<dbReference type="NCBIfam" id="TIGR00188">
    <property type="entry name" value="rnpA"/>
    <property type="match status" value="1"/>
</dbReference>
<proteinExistence type="inferred from homology"/>
<dbReference type="SUPFAM" id="SSF54211">
    <property type="entry name" value="Ribosomal protein S5 domain 2-like"/>
    <property type="match status" value="1"/>
</dbReference>
<dbReference type="InterPro" id="IPR000100">
    <property type="entry name" value="RNase_P"/>
</dbReference>
<comment type="similarity">
    <text evidence="6">Belongs to the RnpA family.</text>
</comment>
<keyword evidence="1 6" id="KW-0819">tRNA processing</keyword>
<dbReference type="OrthoDB" id="1524972at2"/>
<evidence type="ECO:0000256" key="4">
    <source>
        <dbReference type="ARBA" id="ARBA00022801"/>
    </source>
</evidence>
<evidence type="ECO:0000256" key="7">
    <source>
        <dbReference type="NCBIfam" id="TIGR00188"/>
    </source>
</evidence>
<dbReference type="GO" id="GO:0004526">
    <property type="term" value="F:ribonuclease P activity"/>
    <property type="evidence" value="ECO:0007669"/>
    <property type="project" value="UniProtKB-UniRule"/>
</dbReference>
<protein>
    <recommendedName>
        <fullName evidence="6 7">Ribonuclease P protein component</fullName>
        <shortName evidence="6">RNase P protein</shortName>
        <shortName evidence="6">RNaseP protein</shortName>
        <ecNumber evidence="6 7">3.1.26.5</ecNumber>
    </recommendedName>
    <alternativeName>
        <fullName evidence="6">Protein C5</fullName>
    </alternativeName>
</protein>
<dbReference type="HAMAP" id="MF_00227">
    <property type="entry name" value="RNase_P"/>
    <property type="match status" value="1"/>
</dbReference>